<evidence type="ECO:0000313" key="7">
    <source>
        <dbReference type="Proteomes" id="UP000235145"/>
    </source>
</evidence>
<dbReference type="PROSITE" id="PS00375">
    <property type="entry name" value="UDPGT"/>
    <property type="match status" value="1"/>
</dbReference>
<dbReference type="GO" id="GO:0005737">
    <property type="term" value="C:cytoplasm"/>
    <property type="evidence" value="ECO:0000318"/>
    <property type="project" value="GO_Central"/>
</dbReference>
<keyword evidence="2 4" id="KW-0328">Glycosyltransferase</keyword>
<dbReference type="CDD" id="cd03784">
    <property type="entry name" value="GT1_Gtf-like"/>
    <property type="match status" value="1"/>
</dbReference>
<dbReference type="OrthoDB" id="5835829at2759"/>
<dbReference type="SUPFAM" id="SSF53756">
    <property type="entry name" value="UDP-Glycosyltransferase/glycogen phosphorylase"/>
    <property type="match status" value="1"/>
</dbReference>
<organism evidence="6 7">
    <name type="scientific">Lactuca sativa</name>
    <name type="common">Garden lettuce</name>
    <dbReference type="NCBI Taxonomy" id="4236"/>
    <lineage>
        <taxon>Eukaryota</taxon>
        <taxon>Viridiplantae</taxon>
        <taxon>Streptophyta</taxon>
        <taxon>Embryophyta</taxon>
        <taxon>Tracheophyta</taxon>
        <taxon>Spermatophyta</taxon>
        <taxon>Magnoliopsida</taxon>
        <taxon>eudicotyledons</taxon>
        <taxon>Gunneridae</taxon>
        <taxon>Pentapetalae</taxon>
        <taxon>asterids</taxon>
        <taxon>campanulids</taxon>
        <taxon>Asterales</taxon>
        <taxon>Asteraceae</taxon>
        <taxon>Cichorioideae</taxon>
        <taxon>Cichorieae</taxon>
        <taxon>Lactucinae</taxon>
        <taxon>Lactuca</taxon>
    </lineage>
</organism>
<evidence type="ECO:0000256" key="1">
    <source>
        <dbReference type="ARBA" id="ARBA00009995"/>
    </source>
</evidence>
<reference evidence="6 7" key="1">
    <citation type="journal article" date="2017" name="Nat. Commun.">
        <title>Genome assembly with in vitro proximity ligation data and whole-genome triplication in lettuce.</title>
        <authorList>
            <person name="Reyes-Chin-Wo S."/>
            <person name="Wang Z."/>
            <person name="Yang X."/>
            <person name="Kozik A."/>
            <person name="Arikit S."/>
            <person name="Song C."/>
            <person name="Xia L."/>
            <person name="Froenicke L."/>
            <person name="Lavelle D.O."/>
            <person name="Truco M.J."/>
            <person name="Xia R."/>
            <person name="Zhu S."/>
            <person name="Xu C."/>
            <person name="Xu H."/>
            <person name="Xu X."/>
            <person name="Cox K."/>
            <person name="Korf I."/>
            <person name="Meyers B.C."/>
            <person name="Michelmore R.W."/>
        </authorList>
    </citation>
    <scope>NUCLEOTIDE SEQUENCE [LARGE SCALE GENOMIC DNA]</scope>
    <source>
        <strain evidence="7">cv. Salinas</strain>
        <tissue evidence="6">Seedlings</tissue>
    </source>
</reference>
<comment type="similarity">
    <text evidence="1 4">Belongs to the UDP-glycosyltransferase family.</text>
</comment>
<evidence type="ECO:0000256" key="2">
    <source>
        <dbReference type="ARBA" id="ARBA00022676"/>
    </source>
</evidence>
<evidence type="ECO:0000313" key="6">
    <source>
        <dbReference type="EMBL" id="KAJ0211798.1"/>
    </source>
</evidence>
<evidence type="ECO:0000256" key="5">
    <source>
        <dbReference type="RuleBase" id="RU362057"/>
    </source>
</evidence>
<dbReference type="Pfam" id="PF00201">
    <property type="entry name" value="UDPGT"/>
    <property type="match status" value="1"/>
</dbReference>
<protein>
    <recommendedName>
        <fullName evidence="5">Glycosyltransferase</fullName>
        <ecNumber evidence="5">2.4.1.-</ecNumber>
    </recommendedName>
</protein>
<dbReference type="FunFam" id="3.40.50.2000:FF:000027">
    <property type="entry name" value="Glycosyltransferase"/>
    <property type="match status" value="1"/>
</dbReference>
<keyword evidence="7" id="KW-1185">Reference proteome</keyword>
<dbReference type="InterPro" id="IPR002213">
    <property type="entry name" value="UDP_glucos_trans"/>
</dbReference>
<dbReference type="PANTHER" id="PTHR11926:SF1417">
    <property type="entry name" value="UDP-GLUCURONOSYL_UDP-GLUCOSYLTRANSFERASE, UDP-GLYCOSYLTRANSFERASE FAMILY"/>
    <property type="match status" value="1"/>
</dbReference>
<dbReference type="GO" id="GO:0080043">
    <property type="term" value="F:quercetin 3-O-glucosyltransferase activity"/>
    <property type="evidence" value="ECO:0000318"/>
    <property type="project" value="GO_Central"/>
</dbReference>
<dbReference type="PANTHER" id="PTHR11926">
    <property type="entry name" value="GLUCOSYL/GLUCURONOSYL TRANSFERASES"/>
    <property type="match status" value="1"/>
</dbReference>
<dbReference type="Gene3D" id="3.40.50.2000">
    <property type="entry name" value="Glycogen Phosphorylase B"/>
    <property type="match status" value="2"/>
</dbReference>
<comment type="caution">
    <text evidence="6">The sequence shown here is derived from an EMBL/GenBank/DDBJ whole genome shotgun (WGS) entry which is preliminary data.</text>
</comment>
<evidence type="ECO:0000256" key="3">
    <source>
        <dbReference type="ARBA" id="ARBA00022679"/>
    </source>
</evidence>
<dbReference type="Proteomes" id="UP000235145">
    <property type="component" value="Unassembled WGS sequence"/>
</dbReference>
<dbReference type="InterPro" id="IPR035595">
    <property type="entry name" value="UDP_glycos_trans_CS"/>
</dbReference>
<proteinExistence type="inferred from homology"/>
<gene>
    <name evidence="6" type="ORF">LSAT_V11C400207820</name>
</gene>
<name>A0A9R1VTP9_LACSA</name>
<dbReference type="GO" id="GO:0080044">
    <property type="term" value="F:quercetin 7-O-glucosyltransferase activity"/>
    <property type="evidence" value="ECO:0000318"/>
    <property type="project" value="GO_Central"/>
</dbReference>
<sequence>MDTVATTEKRPHVIFIPLPSQSHVKAMLKLAQLLHHKGLQITFVNTEIIHKRLVSSGGAHTLDGSDGFRFATIPDSIPRSSEEEPAIDVLLHHIETSFLAPFLELATKLPTPPTLIISDGFISAFTIDAAQKLGIPIMLYWTVAACGFMGLYQTKSLIEKGFVPLKDESYLTNGYLETIIDWIPGMKGIQLKHFPSHIRTTNPHDKILTFCTDATQKAHSVEYNIIHTFDTLETSIVDALSSMIPPIYTVGPIQLVLNRIPAEEKQNTMSNFNGYSLWKEEPECLQWLASKEPKSVIYVNFGSSTIMSLEDLTEFGWGLANSNQYFLWIIRSGVVVGESSVLPPEFEEYIKEKGFIATWCPQEKVLEHPSIGGFLTHGGWGSTIESLSAGVPMICWPYGWDQMTNCRYICKEWEVGLEMVKDVKREEVSKLVHELMLGEKGHRMRKKAMKWKEKAYAATAPSGSSSLNVHKLVEEIVMLSRN</sequence>
<dbReference type="AlphaFoldDB" id="A0A9R1VTP9"/>
<keyword evidence="3 4" id="KW-0808">Transferase</keyword>
<dbReference type="EC" id="2.4.1.-" evidence="5"/>
<accession>A0A9R1VTP9</accession>
<dbReference type="EMBL" id="NBSK02000004">
    <property type="protein sequence ID" value="KAJ0211798.1"/>
    <property type="molecule type" value="Genomic_DNA"/>
</dbReference>
<dbReference type="FunFam" id="3.40.50.2000:FF:000065">
    <property type="entry name" value="Glycosyltransferase"/>
    <property type="match status" value="1"/>
</dbReference>
<evidence type="ECO:0000256" key="4">
    <source>
        <dbReference type="RuleBase" id="RU003718"/>
    </source>
</evidence>